<dbReference type="EMBL" id="KL599159">
    <property type="protein sequence ID" value="KER18618.1"/>
    <property type="molecule type" value="Genomic_DNA"/>
</dbReference>
<feature type="non-terminal residue" evidence="2">
    <location>
        <position position="1"/>
    </location>
</feature>
<dbReference type="KEGG" id="ovi:T265_12214"/>
<organism evidence="2 3">
    <name type="scientific">Opisthorchis viverrini</name>
    <name type="common">Southeast Asian liver fluke</name>
    <dbReference type="NCBI Taxonomy" id="6198"/>
    <lineage>
        <taxon>Eukaryota</taxon>
        <taxon>Metazoa</taxon>
        <taxon>Spiralia</taxon>
        <taxon>Lophotrochozoa</taxon>
        <taxon>Platyhelminthes</taxon>
        <taxon>Trematoda</taxon>
        <taxon>Digenea</taxon>
        <taxon>Opisthorchiida</taxon>
        <taxon>Opisthorchiata</taxon>
        <taxon>Opisthorchiidae</taxon>
        <taxon>Opisthorchis</taxon>
    </lineage>
</organism>
<dbReference type="OrthoDB" id="271111at2759"/>
<accession>A0A074YVA8</accession>
<dbReference type="CTD" id="20326382"/>
<reference evidence="2 3" key="1">
    <citation type="submission" date="2013-11" db="EMBL/GenBank/DDBJ databases">
        <title>Opisthorchis viverrini - life in the bile duct.</title>
        <authorList>
            <person name="Young N.D."/>
            <person name="Nagarajan N."/>
            <person name="Lin S.J."/>
            <person name="Korhonen P.K."/>
            <person name="Jex A.R."/>
            <person name="Hall R.S."/>
            <person name="Safavi-Hemami H."/>
            <person name="Kaewkong W."/>
            <person name="Bertrand D."/>
            <person name="Gao S."/>
            <person name="Seet Q."/>
            <person name="Wongkham S."/>
            <person name="Teh B.T."/>
            <person name="Wongkham C."/>
            <person name="Intapan P.M."/>
            <person name="Maleewong W."/>
            <person name="Yang X."/>
            <person name="Hu M."/>
            <person name="Wang Z."/>
            <person name="Hofmann A."/>
            <person name="Sternberg P.W."/>
            <person name="Tan P."/>
            <person name="Wang J."/>
            <person name="Gasser R.B."/>
        </authorList>
    </citation>
    <scope>NUCLEOTIDE SEQUENCE [LARGE SCALE GENOMIC DNA]</scope>
</reference>
<keyword evidence="3" id="KW-1185">Reference proteome</keyword>
<dbReference type="STRING" id="6198.A0A074YVA8"/>
<dbReference type="Proteomes" id="UP000054324">
    <property type="component" value="Unassembled WGS sequence"/>
</dbReference>
<dbReference type="GeneID" id="20326382"/>
<protein>
    <submittedName>
        <fullName evidence="2">Uncharacterized protein</fullName>
    </submittedName>
</protein>
<name>A0A074YVA8_OPIVI</name>
<dbReference type="AlphaFoldDB" id="A0A074YVA8"/>
<feature type="non-terminal residue" evidence="2">
    <location>
        <position position="41"/>
    </location>
</feature>
<dbReference type="RefSeq" id="XP_009177635.1">
    <property type="nucleotide sequence ID" value="XM_009179371.1"/>
</dbReference>
<sequence>GICNDFTSILLRDKNTSTTCNPNHTSEHSTPVPTVSSVLHL</sequence>
<gene>
    <name evidence="2" type="ORF">T265_12214</name>
</gene>
<evidence type="ECO:0000256" key="1">
    <source>
        <dbReference type="SAM" id="MobiDB-lite"/>
    </source>
</evidence>
<feature type="region of interest" description="Disordered" evidence="1">
    <location>
        <begin position="16"/>
        <end position="41"/>
    </location>
</feature>
<proteinExistence type="predicted"/>
<evidence type="ECO:0000313" key="3">
    <source>
        <dbReference type="Proteomes" id="UP000054324"/>
    </source>
</evidence>
<evidence type="ECO:0000313" key="2">
    <source>
        <dbReference type="EMBL" id="KER18618.1"/>
    </source>
</evidence>